<dbReference type="RefSeq" id="WP_197683991.1">
    <property type="nucleotide sequence ID" value="NZ_JOEF01000041.1"/>
</dbReference>
<dbReference type="InterPro" id="IPR000182">
    <property type="entry name" value="GNAT_dom"/>
</dbReference>
<dbReference type="InterPro" id="IPR016181">
    <property type="entry name" value="Acyl_CoA_acyltransferase"/>
</dbReference>
<dbReference type="STRING" id="211114.SAMN04489726_1517"/>
<reference evidence="2 3" key="1">
    <citation type="submission" date="2016-10" db="EMBL/GenBank/DDBJ databases">
        <authorList>
            <person name="de Groot N.N."/>
        </authorList>
    </citation>
    <scope>NUCLEOTIDE SEQUENCE [LARGE SCALE GENOMIC DNA]</scope>
    <source>
        <strain evidence="2 3">DSM 44149</strain>
    </source>
</reference>
<dbReference type="Gene3D" id="3.40.630.30">
    <property type="match status" value="1"/>
</dbReference>
<evidence type="ECO:0000259" key="1">
    <source>
        <dbReference type="Pfam" id="PF00583"/>
    </source>
</evidence>
<dbReference type="SUPFAM" id="SSF55729">
    <property type="entry name" value="Acyl-CoA N-acyltransferases (Nat)"/>
    <property type="match status" value="1"/>
</dbReference>
<gene>
    <name evidence="2" type="ORF">SAMN04489726_1517</name>
</gene>
<name>A0A1G9T266_ALLAB</name>
<dbReference type="AlphaFoldDB" id="A0A1G9T266"/>
<sequence>MALAELTTPEKERVLERDAHVREARAVLSVRMSRSAYTCRVRLQRVRADDVPTLKAFLSEVDLTLSGLHAPTVRLWVERSADGKVVGSTGYEISEDGRHALVRSVGVSPSMRSSGRGSDLARFAFDRAAEEGAHQVCLFQQTGQFDREVAWSRSLVEDALAT</sequence>
<accession>A0A1G9T266</accession>
<dbReference type="EMBL" id="LT629701">
    <property type="protein sequence ID" value="SDM41750.1"/>
    <property type="molecule type" value="Genomic_DNA"/>
</dbReference>
<protein>
    <submittedName>
        <fullName evidence="2">Acetyltransferase (GNAT) family protein</fullName>
    </submittedName>
</protein>
<proteinExistence type="predicted"/>
<evidence type="ECO:0000313" key="3">
    <source>
        <dbReference type="Proteomes" id="UP000183376"/>
    </source>
</evidence>
<feature type="domain" description="N-acetyltransferase" evidence="1">
    <location>
        <begin position="68"/>
        <end position="136"/>
    </location>
</feature>
<dbReference type="GO" id="GO:0016747">
    <property type="term" value="F:acyltransferase activity, transferring groups other than amino-acyl groups"/>
    <property type="evidence" value="ECO:0007669"/>
    <property type="project" value="InterPro"/>
</dbReference>
<keyword evidence="3" id="KW-1185">Reference proteome</keyword>
<organism evidence="2 3">
    <name type="scientific">Allokutzneria albata</name>
    <name type="common">Kibdelosporangium albatum</name>
    <dbReference type="NCBI Taxonomy" id="211114"/>
    <lineage>
        <taxon>Bacteria</taxon>
        <taxon>Bacillati</taxon>
        <taxon>Actinomycetota</taxon>
        <taxon>Actinomycetes</taxon>
        <taxon>Pseudonocardiales</taxon>
        <taxon>Pseudonocardiaceae</taxon>
        <taxon>Allokutzneria</taxon>
    </lineage>
</organism>
<dbReference type="Proteomes" id="UP000183376">
    <property type="component" value="Chromosome I"/>
</dbReference>
<evidence type="ECO:0000313" key="2">
    <source>
        <dbReference type="EMBL" id="SDM41750.1"/>
    </source>
</evidence>
<dbReference type="Pfam" id="PF00583">
    <property type="entry name" value="Acetyltransf_1"/>
    <property type="match status" value="1"/>
</dbReference>
<keyword evidence="2" id="KW-0808">Transferase</keyword>